<keyword evidence="5 10" id="KW-0378">Hydrolase</keyword>
<evidence type="ECO:0000256" key="8">
    <source>
        <dbReference type="ARBA" id="ARBA00023049"/>
    </source>
</evidence>
<gene>
    <name evidence="13" type="ORF">RINTHH_15760</name>
</gene>
<proteinExistence type="inferred from homology"/>
<dbReference type="InterPro" id="IPR050083">
    <property type="entry name" value="HtpX_protease"/>
</dbReference>
<dbReference type="GO" id="GO:0046872">
    <property type="term" value="F:metal ion binding"/>
    <property type="evidence" value="ECO:0007669"/>
    <property type="project" value="UniProtKB-KW"/>
</dbReference>
<evidence type="ECO:0000256" key="6">
    <source>
        <dbReference type="ARBA" id="ARBA00022833"/>
    </source>
</evidence>
<dbReference type="Gene3D" id="3.30.2010.10">
    <property type="entry name" value="Metalloproteases ('zincins'), catalytic domain"/>
    <property type="match status" value="1"/>
</dbReference>
<accession>M1X600</accession>
<dbReference type="STRING" id="1165094.RINTHH_15760"/>
<keyword evidence="2 10" id="KW-0645">Protease</keyword>
<evidence type="ECO:0000256" key="1">
    <source>
        <dbReference type="ARBA" id="ARBA00022475"/>
    </source>
</evidence>
<evidence type="ECO:0000259" key="12">
    <source>
        <dbReference type="Pfam" id="PF01435"/>
    </source>
</evidence>
<evidence type="ECO:0000256" key="3">
    <source>
        <dbReference type="ARBA" id="ARBA00022692"/>
    </source>
</evidence>
<feature type="domain" description="Peptidase M48" evidence="12">
    <location>
        <begin position="22"/>
        <end position="161"/>
    </location>
</feature>
<keyword evidence="8 10" id="KW-0482">Metalloprotease</keyword>
<keyword evidence="7 11" id="KW-1133">Transmembrane helix</keyword>
<keyword evidence="4" id="KW-0479">Metal-binding</keyword>
<evidence type="ECO:0000256" key="5">
    <source>
        <dbReference type="ARBA" id="ARBA00022801"/>
    </source>
</evidence>
<dbReference type="PANTHER" id="PTHR43221">
    <property type="entry name" value="PROTEASE HTPX"/>
    <property type="match status" value="1"/>
</dbReference>
<evidence type="ECO:0000256" key="4">
    <source>
        <dbReference type="ARBA" id="ARBA00022723"/>
    </source>
</evidence>
<feature type="transmembrane region" description="Helical" evidence="11">
    <location>
        <begin position="71"/>
        <end position="89"/>
    </location>
</feature>
<evidence type="ECO:0000313" key="13">
    <source>
        <dbReference type="EMBL" id="CCH67731.1"/>
    </source>
</evidence>
<evidence type="ECO:0000256" key="2">
    <source>
        <dbReference type="ARBA" id="ARBA00022670"/>
    </source>
</evidence>
<evidence type="ECO:0000256" key="7">
    <source>
        <dbReference type="ARBA" id="ARBA00022989"/>
    </source>
</evidence>
<keyword evidence="6 10" id="KW-0862">Zinc</keyword>
<organism evidence="13 14">
    <name type="scientific">Richelia intracellularis HH01</name>
    <dbReference type="NCBI Taxonomy" id="1165094"/>
    <lineage>
        <taxon>Bacteria</taxon>
        <taxon>Bacillati</taxon>
        <taxon>Cyanobacteriota</taxon>
        <taxon>Cyanophyceae</taxon>
        <taxon>Nostocales</taxon>
        <taxon>Nostocaceae</taxon>
        <taxon>Richelia</taxon>
    </lineage>
</organism>
<evidence type="ECO:0000256" key="11">
    <source>
        <dbReference type="SAM" id="Phobius"/>
    </source>
</evidence>
<keyword evidence="9 11" id="KW-0472">Membrane</keyword>
<dbReference type="AlphaFoldDB" id="M1X600"/>
<evidence type="ECO:0000313" key="14">
    <source>
        <dbReference type="Proteomes" id="UP000053051"/>
    </source>
</evidence>
<dbReference type="GO" id="GO:0004222">
    <property type="term" value="F:metalloendopeptidase activity"/>
    <property type="evidence" value="ECO:0007669"/>
    <property type="project" value="InterPro"/>
</dbReference>
<dbReference type="PANTHER" id="PTHR43221:SF2">
    <property type="entry name" value="PROTEASE HTPX HOMOLOG"/>
    <property type="match status" value="1"/>
</dbReference>
<protein>
    <recommendedName>
        <fullName evidence="12">Peptidase M48 domain-containing protein</fullName>
    </recommendedName>
</protein>
<sequence length="175" mass="19684">MEAVKVLRCYCKKQGYGFPQLAILPVTALIAFTYGNSPGTARIVVSQSLLEQLEVDEITAIYASHLAHIRCWDMAVMSLVLLLTIPISKLYQQISAWGNSISLSWLRNIVSIIGSFVYAVWFTLNATTFPLSRLRIYYSDRFAYKITRNPNGLIRGILKIAIGIANDVKKQRHTS</sequence>
<evidence type="ECO:0000256" key="9">
    <source>
        <dbReference type="ARBA" id="ARBA00023136"/>
    </source>
</evidence>
<comment type="similarity">
    <text evidence="10">Belongs to the peptidase M48 family.</text>
</comment>
<dbReference type="EMBL" id="CAIY01000054">
    <property type="protein sequence ID" value="CCH67731.1"/>
    <property type="molecule type" value="Genomic_DNA"/>
</dbReference>
<dbReference type="InterPro" id="IPR001915">
    <property type="entry name" value="Peptidase_M48"/>
</dbReference>
<dbReference type="GO" id="GO:0006508">
    <property type="term" value="P:proteolysis"/>
    <property type="evidence" value="ECO:0007669"/>
    <property type="project" value="UniProtKB-KW"/>
</dbReference>
<keyword evidence="1" id="KW-1003">Cell membrane</keyword>
<keyword evidence="3 11" id="KW-0812">Transmembrane</keyword>
<evidence type="ECO:0000256" key="10">
    <source>
        <dbReference type="RuleBase" id="RU003983"/>
    </source>
</evidence>
<dbReference type="Pfam" id="PF01435">
    <property type="entry name" value="Peptidase_M48"/>
    <property type="match status" value="1"/>
</dbReference>
<comment type="caution">
    <text evidence="13">The sequence shown here is derived from an EMBL/GenBank/DDBJ whole genome shotgun (WGS) entry which is preliminary data.</text>
</comment>
<keyword evidence="14" id="KW-1185">Reference proteome</keyword>
<feature type="transmembrane region" description="Helical" evidence="11">
    <location>
        <begin position="109"/>
        <end position="131"/>
    </location>
</feature>
<comment type="cofactor">
    <cofactor evidence="10">
        <name>Zn(2+)</name>
        <dbReference type="ChEBI" id="CHEBI:29105"/>
    </cofactor>
    <text evidence="10">Binds 1 zinc ion per subunit.</text>
</comment>
<reference evidence="13 14" key="1">
    <citation type="submission" date="2012-05" db="EMBL/GenBank/DDBJ databases">
        <authorList>
            <person name="Hilton J."/>
        </authorList>
    </citation>
    <scope>NUCLEOTIDE SEQUENCE [LARGE SCALE GENOMIC DNA]</scope>
    <source>
        <strain evidence="13 14">HH01</strain>
    </source>
</reference>
<dbReference type="Proteomes" id="UP000053051">
    <property type="component" value="Unassembled WGS sequence"/>
</dbReference>
<name>M1X600_9NOST</name>
<dbReference type="RefSeq" id="WP_008234672.1">
    <property type="nucleotide sequence ID" value="NZ_CAIY01000054.1"/>
</dbReference>
<reference evidence="14" key="2">
    <citation type="submission" date="2016-01" db="EMBL/GenBank/DDBJ databases">
        <title>Diatom-associated endosymboitic cyanobacterium lacks core nitrogen metabolism enzymes.</title>
        <authorList>
            <person name="Hilton J.A."/>
            <person name="Foster R.A."/>
            <person name="Tripp H.J."/>
            <person name="Carter B.J."/>
            <person name="Zehr J.P."/>
            <person name="Villareal T.A."/>
        </authorList>
    </citation>
    <scope>NUCLEOTIDE SEQUENCE [LARGE SCALE GENOMIC DNA]</scope>
    <source>
        <strain evidence="14">HH01</strain>
    </source>
</reference>